<dbReference type="RefSeq" id="WP_101253424.1">
    <property type="nucleotide sequence ID" value="NZ_PIUM01000045.1"/>
</dbReference>
<dbReference type="GO" id="GO:0016020">
    <property type="term" value="C:membrane"/>
    <property type="evidence" value="ECO:0007669"/>
    <property type="project" value="UniProtKB-SubCell"/>
</dbReference>
<keyword evidence="5" id="KW-0175">Coiled coil</keyword>
<protein>
    <submittedName>
        <fullName evidence="10">Multidrug export protein EmrA</fullName>
    </submittedName>
</protein>
<feature type="region of interest" description="Disordered" evidence="6">
    <location>
        <begin position="1"/>
        <end position="27"/>
    </location>
</feature>
<dbReference type="AlphaFoldDB" id="A0A2N3PMX2"/>
<dbReference type="GO" id="GO:0055085">
    <property type="term" value="P:transmembrane transport"/>
    <property type="evidence" value="ECO:0007669"/>
    <property type="project" value="InterPro"/>
</dbReference>
<keyword evidence="11" id="KW-1185">Reference proteome</keyword>
<feature type="domain" description="Multidrug resistance protein MdtA-like barrel-sandwich hybrid" evidence="8">
    <location>
        <begin position="70"/>
        <end position="270"/>
    </location>
</feature>
<dbReference type="EMBL" id="PIUM01000045">
    <property type="protein sequence ID" value="PKU21741.1"/>
    <property type="molecule type" value="Genomic_DNA"/>
</dbReference>
<dbReference type="Proteomes" id="UP000233293">
    <property type="component" value="Unassembled WGS sequence"/>
</dbReference>
<feature type="compositionally biased region" description="Basic and acidic residues" evidence="6">
    <location>
        <begin position="8"/>
        <end position="21"/>
    </location>
</feature>
<dbReference type="Pfam" id="PF25954">
    <property type="entry name" value="Beta-barrel_RND_2"/>
    <property type="match status" value="1"/>
</dbReference>
<evidence type="ECO:0000256" key="2">
    <source>
        <dbReference type="ARBA" id="ARBA00022692"/>
    </source>
</evidence>
<gene>
    <name evidence="10" type="ORF">CWS72_25205</name>
</gene>
<evidence type="ECO:0000256" key="3">
    <source>
        <dbReference type="ARBA" id="ARBA00022989"/>
    </source>
</evidence>
<dbReference type="InterPro" id="IPR058792">
    <property type="entry name" value="Beta-barrel_RND_2"/>
</dbReference>
<keyword evidence="4 7" id="KW-0472">Membrane</keyword>
<proteinExistence type="predicted"/>
<comment type="subcellular location">
    <subcellularLocation>
        <location evidence="1">Membrane</location>
        <topology evidence="1">Single-pass membrane protein</topology>
    </subcellularLocation>
</comment>
<sequence>MSQTALAPDRDKRDGKNDDRPSPAVSARRRSPRILLILAGIVIAAGGLTFYVSRQGQESTDDAFTDGRAIPIAPKVAGYVGSLAVTDNQRVRAGQVLLEIDPRDFQVAHDKAASTLNLAEAQLESARLAAEMARITYPSDLASAEAQRASAMATLTKAQADLARQKRVDIRATTQQDIDAATASERSAQASLADAEAKLRKARMVGLNIATADAQVKQIESQVEQARADLAQADLNLAYTHVTAPEDGWVTKRNVEAGAYVQVGQSLMSLVSPDVWVTANFKESQLAGMRPGQTVHIAADAFPQLHLEGRVDSVQMGSGSRFSSFPAENATGNFIKIVQRVPVKVTITGGLDNKTPLPLGLSVVATVNER</sequence>
<evidence type="ECO:0000256" key="6">
    <source>
        <dbReference type="SAM" id="MobiDB-lite"/>
    </source>
</evidence>
<evidence type="ECO:0000313" key="10">
    <source>
        <dbReference type="EMBL" id="PKU21741.1"/>
    </source>
</evidence>
<dbReference type="Gene3D" id="1.10.287.470">
    <property type="entry name" value="Helix hairpin bin"/>
    <property type="match status" value="1"/>
</dbReference>
<feature type="coiled-coil region" evidence="5">
    <location>
        <begin position="209"/>
        <end position="236"/>
    </location>
</feature>
<feature type="transmembrane region" description="Helical" evidence="7">
    <location>
        <begin position="34"/>
        <end position="52"/>
    </location>
</feature>
<evidence type="ECO:0000313" key="11">
    <source>
        <dbReference type="Proteomes" id="UP000233293"/>
    </source>
</evidence>
<dbReference type="OrthoDB" id="9811754at2"/>
<dbReference type="InterPro" id="IPR050739">
    <property type="entry name" value="MFP"/>
</dbReference>
<dbReference type="InterPro" id="IPR058625">
    <property type="entry name" value="MdtA-like_BSH"/>
</dbReference>
<keyword evidence="2 7" id="KW-0812">Transmembrane</keyword>
<evidence type="ECO:0000256" key="4">
    <source>
        <dbReference type="ARBA" id="ARBA00023136"/>
    </source>
</evidence>
<comment type="caution">
    <text evidence="10">The sequence shown here is derived from an EMBL/GenBank/DDBJ whole genome shotgun (WGS) entry which is preliminary data.</text>
</comment>
<dbReference type="PANTHER" id="PTHR30386:SF26">
    <property type="entry name" value="TRANSPORT PROTEIN COMB"/>
    <property type="match status" value="1"/>
</dbReference>
<evidence type="ECO:0000256" key="1">
    <source>
        <dbReference type="ARBA" id="ARBA00004167"/>
    </source>
</evidence>
<dbReference type="Pfam" id="PF25917">
    <property type="entry name" value="BSH_RND"/>
    <property type="match status" value="1"/>
</dbReference>
<reference evidence="11" key="1">
    <citation type="submission" date="2017-12" db="EMBL/GenBank/DDBJ databases">
        <title>Draft genome sequence of Telmatospirillum siberiense 26-4b1T, an acidotolerant peatland alphaproteobacterium potentially involved in sulfur cycling.</title>
        <authorList>
            <person name="Hausmann B."/>
            <person name="Pjevac P."/>
            <person name="Schreck K."/>
            <person name="Herbold C.W."/>
            <person name="Daims H."/>
            <person name="Wagner M."/>
            <person name="Pester M."/>
            <person name="Loy A."/>
        </authorList>
    </citation>
    <scope>NUCLEOTIDE SEQUENCE [LARGE SCALE GENOMIC DNA]</scope>
    <source>
        <strain evidence="11">26-4b1</strain>
    </source>
</reference>
<keyword evidence="3 7" id="KW-1133">Transmembrane helix</keyword>
<dbReference type="SUPFAM" id="SSF111369">
    <property type="entry name" value="HlyD-like secretion proteins"/>
    <property type="match status" value="2"/>
</dbReference>
<dbReference type="Gene3D" id="2.40.30.170">
    <property type="match status" value="1"/>
</dbReference>
<feature type="domain" description="CusB-like beta-barrel" evidence="9">
    <location>
        <begin position="275"/>
        <end position="314"/>
    </location>
</feature>
<evidence type="ECO:0000256" key="5">
    <source>
        <dbReference type="SAM" id="Coils"/>
    </source>
</evidence>
<dbReference type="Gene3D" id="2.40.50.100">
    <property type="match status" value="1"/>
</dbReference>
<evidence type="ECO:0000256" key="7">
    <source>
        <dbReference type="SAM" id="Phobius"/>
    </source>
</evidence>
<name>A0A2N3PMX2_9PROT</name>
<evidence type="ECO:0000259" key="8">
    <source>
        <dbReference type="Pfam" id="PF25917"/>
    </source>
</evidence>
<organism evidence="10 11">
    <name type="scientific">Telmatospirillum siberiense</name>
    <dbReference type="NCBI Taxonomy" id="382514"/>
    <lineage>
        <taxon>Bacteria</taxon>
        <taxon>Pseudomonadati</taxon>
        <taxon>Pseudomonadota</taxon>
        <taxon>Alphaproteobacteria</taxon>
        <taxon>Rhodospirillales</taxon>
        <taxon>Rhodospirillaceae</taxon>
        <taxon>Telmatospirillum</taxon>
    </lineage>
</organism>
<dbReference type="PANTHER" id="PTHR30386">
    <property type="entry name" value="MEMBRANE FUSION SUBUNIT OF EMRAB-TOLC MULTIDRUG EFFLUX PUMP"/>
    <property type="match status" value="1"/>
</dbReference>
<evidence type="ECO:0000259" key="9">
    <source>
        <dbReference type="Pfam" id="PF25954"/>
    </source>
</evidence>
<accession>A0A2N3PMX2</accession>